<keyword evidence="1" id="KW-0067">ATP-binding</keyword>
<dbReference type="InterPro" id="IPR011009">
    <property type="entry name" value="Kinase-like_dom_sf"/>
</dbReference>
<dbReference type="SUPFAM" id="SSF56112">
    <property type="entry name" value="Protein kinase-like (PK-like)"/>
    <property type="match status" value="1"/>
</dbReference>
<proteinExistence type="predicted"/>
<keyword evidence="1" id="KW-0547">Nucleotide-binding</keyword>
<dbReference type="InterPro" id="IPR017441">
    <property type="entry name" value="Protein_kinase_ATP_BS"/>
</dbReference>
<accession>A0A059B6B6</accession>
<feature type="region of interest" description="Disordered" evidence="2">
    <location>
        <begin position="31"/>
        <end position="55"/>
    </location>
</feature>
<name>A0A059B6B6_EUCGR</name>
<dbReference type="PANTHER" id="PTHR45621">
    <property type="entry name" value="OS01G0588500 PROTEIN-RELATED"/>
    <property type="match status" value="1"/>
</dbReference>
<feature type="binding site" evidence="1">
    <location>
        <position position="133"/>
    </location>
    <ligand>
        <name>ATP</name>
        <dbReference type="ChEBI" id="CHEBI:30616"/>
    </ligand>
</feature>
<evidence type="ECO:0000256" key="1">
    <source>
        <dbReference type="PROSITE-ProRule" id="PRU10141"/>
    </source>
</evidence>
<dbReference type="InParanoid" id="A0A059B6B6"/>
<sequence length="166" mass="17491">MGVCFGTPDFPSPSFTGHLKSGAKWKITTSSSSAASNGHNLPAARSTSSSSAASKAARNSHDLLAARDRKAFGDGKIVADPSLTVFSFAELKEATKNFPVHALLGEGGFGRVYKGMLHGKQQSGSKETIIAVKILNRDGTQGYIEWRVRTKSSSISSSIPSSIPFS</sequence>
<dbReference type="GO" id="GO:0005524">
    <property type="term" value="F:ATP binding"/>
    <property type="evidence" value="ECO:0007669"/>
    <property type="project" value="UniProtKB-UniRule"/>
</dbReference>
<evidence type="ECO:0000256" key="2">
    <source>
        <dbReference type="SAM" id="MobiDB-lite"/>
    </source>
</evidence>
<dbReference type="EMBL" id="KK198760">
    <property type="protein sequence ID" value="KCW61569.1"/>
    <property type="molecule type" value="Genomic_DNA"/>
</dbReference>
<dbReference type="Gene3D" id="3.30.200.20">
    <property type="entry name" value="Phosphorylase Kinase, domain 1"/>
    <property type="match status" value="1"/>
</dbReference>
<organism evidence="3">
    <name type="scientific">Eucalyptus grandis</name>
    <name type="common">Flooded gum</name>
    <dbReference type="NCBI Taxonomy" id="71139"/>
    <lineage>
        <taxon>Eukaryota</taxon>
        <taxon>Viridiplantae</taxon>
        <taxon>Streptophyta</taxon>
        <taxon>Embryophyta</taxon>
        <taxon>Tracheophyta</taxon>
        <taxon>Spermatophyta</taxon>
        <taxon>Magnoliopsida</taxon>
        <taxon>eudicotyledons</taxon>
        <taxon>Gunneridae</taxon>
        <taxon>Pentapetalae</taxon>
        <taxon>rosids</taxon>
        <taxon>malvids</taxon>
        <taxon>Myrtales</taxon>
        <taxon>Myrtaceae</taxon>
        <taxon>Myrtoideae</taxon>
        <taxon>Eucalypteae</taxon>
        <taxon>Eucalyptus</taxon>
    </lineage>
</organism>
<dbReference type="STRING" id="71139.A0A059B6B6"/>
<reference evidence="3" key="1">
    <citation type="submission" date="2013-07" db="EMBL/GenBank/DDBJ databases">
        <title>The genome of Eucalyptus grandis.</title>
        <authorList>
            <person name="Schmutz J."/>
            <person name="Hayes R."/>
            <person name="Myburg A."/>
            <person name="Tuskan G."/>
            <person name="Grattapaglia D."/>
            <person name="Rokhsar D.S."/>
        </authorList>
    </citation>
    <scope>NUCLEOTIDE SEQUENCE</scope>
    <source>
        <tissue evidence="3">Leaf extractions</tissue>
    </source>
</reference>
<evidence type="ECO:0000313" key="3">
    <source>
        <dbReference type="EMBL" id="KCW61569.1"/>
    </source>
</evidence>
<dbReference type="PROSITE" id="PS00107">
    <property type="entry name" value="PROTEIN_KINASE_ATP"/>
    <property type="match status" value="1"/>
</dbReference>
<dbReference type="AlphaFoldDB" id="A0A059B6B6"/>
<evidence type="ECO:0008006" key="4">
    <source>
        <dbReference type="Google" id="ProtNLM"/>
    </source>
</evidence>
<feature type="compositionally biased region" description="Low complexity" evidence="2">
    <location>
        <begin position="43"/>
        <end position="55"/>
    </location>
</feature>
<dbReference type="InterPro" id="IPR050823">
    <property type="entry name" value="Plant_Ser_Thr_Prot_Kinase"/>
</dbReference>
<protein>
    <recommendedName>
        <fullName evidence="4">Protein kinase domain-containing protein</fullName>
    </recommendedName>
</protein>
<dbReference type="Gramene" id="KCW61569">
    <property type="protein sequence ID" value="KCW61569"/>
    <property type="gene ID" value="EUGRSUZ_H04303"/>
</dbReference>
<dbReference type="eggNOG" id="KOG1187">
    <property type="taxonomic scope" value="Eukaryota"/>
</dbReference>
<gene>
    <name evidence="3" type="ORF">EUGRSUZ_H04303</name>
</gene>
<dbReference type="OMA" id="GWINEQT"/>